<keyword evidence="1" id="KW-1133">Transmembrane helix</keyword>
<name>A0A6J5A4J4_9BURK</name>
<dbReference type="AlphaFoldDB" id="A0A6J5A4J4"/>
<keyword evidence="3" id="KW-1185">Reference proteome</keyword>
<accession>A0A6J5A4J4</accession>
<dbReference type="EMBL" id="CADIKC010000001">
    <property type="protein sequence ID" value="CAB3653523.1"/>
    <property type="molecule type" value="Genomic_DNA"/>
</dbReference>
<proteinExistence type="predicted"/>
<feature type="transmembrane region" description="Helical" evidence="1">
    <location>
        <begin position="6"/>
        <end position="23"/>
    </location>
</feature>
<evidence type="ECO:0000313" key="2">
    <source>
        <dbReference type="EMBL" id="CAB3653523.1"/>
    </source>
</evidence>
<reference evidence="2 3" key="1">
    <citation type="submission" date="2020-04" db="EMBL/GenBank/DDBJ databases">
        <authorList>
            <person name="De Canck E."/>
        </authorList>
    </citation>
    <scope>NUCLEOTIDE SEQUENCE [LARGE SCALE GENOMIC DNA]</scope>
    <source>
        <strain evidence="2 3">LMG 24238</strain>
    </source>
</reference>
<protein>
    <submittedName>
        <fullName evidence="2">Uncharacterized protein</fullName>
    </submittedName>
</protein>
<keyword evidence="1" id="KW-0812">Transmembrane</keyword>
<dbReference type="Proteomes" id="UP000494255">
    <property type="component" value="Unassembled WGS sequence"/>
</dbReference>
<organism evidence="2 3">
    <name type="scientific">Paraburkholderia sediminicola</name>
    <dbReference type="NCBI Taxonomy" id="458836"/>
    <lineage>
        <taxon>Bacteria</taxon>
        <taxon>Pseudomonadati</taxon>
        <taxon>Pseudomonadota</taxon>
        <taxon>Betaproteobacteria</taxon>
        <taxon>Burkholderiales</taxon>
        <taxon>Burkholderiaceae</taxon>
        <taxon>Paraburkholderia</taxon>
    </lineage>
</organism>
<evidence type="ECO:0000313" key="3">
    <source>
        <dbReference type="Proteomes" id="UP000494255"/>
    </source>
</evidence>
<feature type="transmembrane region" description="Helical" evidence="1">
    <location>
        <begin position="35"/>
        <end position="55"/>
    </location>
</feature>
<feature type="transmembrane region" description="Helical" evidence="1">
    <location>
        <begin position="61"/>
        <end position="82"/>
    </location>
</feature>
<sequence length="92" mass="9605">MGNVFIVAPAFAGALLFYFSVPGQRWLHRPWPARPARVAAAVCVAFSLACAGAALHPATSLAVVVTTLMASLTALPFVGVLIERSRAQRAAS</sequence>
<keyword evidence="1" id="KW-0472">Membrane</keyword>
<gene>
    <name evidence="2" type="ORF">LMG24238_01275</name>
</gene>
<evidence type="ECO:0000256" key="1">
    <source>
        <dbReference type="SAM" id="Phobius"/>
    </source>
</evidence>